<dbReference type="Gene3D" id="1.25.10.10">
    <property type="entry name" value="Leucine-rich Repeat Variant"/>
    <property type="match status" value="1"/>
</dbReference>
<feature type="domain" description="tRNA (32-2'-O)-methyltransferase regulator THADA-like TPR repeats region" evidence="4">
    <location>
        <begin position="244"/>
        <end position="543"/>
    </location>
</feature>
<dbReference type="InterPro" id="IPR019442">
    <property type="entry name" value="THADA/TRM732_DUF2428"/>
</dbReference>
<dbReference type="PANTHER" id="PTHR14387:SF0">
    <property type="entry name" value="DUF2428 DOMAIN-CONTAINING PROTEIN"/>
    <property type="match status" value="1"/>
</dbReference>
<reference evidence="6 7" key="1">
    <citation type="journal article" date="2018" name="BMC Genomics">
        <title>Comparative genome analyses reveal sequence features reflecting distinct modes of host-adaptation between dicot and monocot powdery mildew.</title>
        <authorList>
            <person name="Wu Y."/>
            <person name="Ma X."/>
            <person name="Pan Z."/>
            <person name="Kale S.D."/>
            <person name="Song Y."/>
            <person name="King H."/>
            <person name="Zhang Q."/>
            <person name="Presley C."/>
            <person name="Deng X."/>
            <person name="Wei C.I."/>
            <person name="Xiao S."/>
        </authorList>
    </citation>
    <scope>NUCLEOTIDE SEQUENCE [LARGE SCALE GENOMIC DNA]</scope>
    <source>
        <strain evidence="6">UMSG3</strain>
    </source>
</reference>
<organism evidence="6 7">
    <name type="scientific">Golovinomyces cichoracearum</name>
    <dbReference type="NCBI Taxonomy" id="62708"/>
    <lineage>
        <taxon>Eukaryota</taxon>
        <taxon>Fungi</taxon>
        <taxon>Dikarya</taxon>
        <taxon>Ascomycota</taxon>
        <taxon>Pezizomycotina</taxon>
        <taxon>Leotiomycetes</taxon>
        <taxon>Erysiphales</taxon>
        <taxon>Erysiphaceae</taxon>
        <taxon>Golovinomyces</taxon>
    </lineage>
</organism>
<dbReference type="InterPro" id="IPR011989">
    <property type="entry name" value="ARM-like"/>
</dbReference>
<dbReference type="STRING" id="62708.A0A420I511"/>
<gene>
    <name evidence="6" type="ORF">GcM3_130001</name>
</gene>
<dbReference type="EMBL" id="MCBQ01013027">
    <property type="protein sequence ID" value="RKF64732.1"/>
    <property type="molecule type" value="Genomic_DNA"/>
</dbReference>
<feature type="domain" description="tRNA (32-2'-O)-methyltransferase regulator THADA-like C-terminal TPR repeats region" evidence="5">
    <location>
        <begin position="946"/>
        <end position="1092"/>
    </location>
</feature>
<dbReference type="Pfam" id="PF26523">
    <property type="entry name" value="Trm732_C"/>
    <property type="match status" value="1"/>
</dbReference>
<evidence type="ECO:0000259" key="5">
    <source>
        <dbReference type="Pfam" id="PF25151"/>
    </source>
</evidence>
<sequence length="1645" mass="186693">MSNFTRSTERHSRPRDDDNLLKWLEDQPSQLQTQLAQEIILELLDRLSSTTLVSSESCNKLLHLIEQCKGSKSRNIQNSAFSVETCTKIFNFFIEFNEKNQNRCMRRALELVSKLVASNPDRTVAIKIKKDILDRCLSIIGHQSSRQLIKPSLRTLEHLLGKGTISIHELIKSFSEICLNRNINLSAEIDIHDNTWNSLISEIFEWMSLPEVSQTAGKLLVTILRQVRKNIQNTDQNQTQFTSWQVWLQINLERKPDLLESIKNYLLPSLFSLDRYGSLGFLENLNTKFVDSQPRGKLAEAQIVLTLAAFEVGKKTGLIEEEALITFQRPLKRFLDAVVINESLIYPLLTHSSGIIRSLSFSVIVSSLSPLRPLSSSTIWAIKSNLNILHFDSDVKFRNEILSTLKQLIERLRGSTAFLVKELYSIKLQLQNKSCDDVSQENQARTLLQQTLDLLQEQRLFVKWFFEFLVGELIPTASYQRHVTSLKAINLWLSSGIVETTVHKTRAKSANNETHWPFQIDFFSPEAIRILLDLLVDPFEDVRALASSILKMSSPAHFMKVKDGPSAKRQDLSFISIPEVCDWSSGSQPVNLKCDYKNFDTDVGAPLSILEDFIKYIEVISNKTGRADYADGLARSYELLNYLLSSGEDKIRVLTRLVDIMSAKVLIAEENLAIAVHDAPLHGILAALSYTWENMEIDSLVQDNCLNKSSWLQKFQRTSVQTCLRIWKIAKPILCNDSPEGHLPEDVEDSNEIDTKDVLSYSFRAIHESSNLLRTLMRKSQNSIIDAARLPDSVFKSIGDLSLEQLSCLRHRGAFSTVSATFAVCCKLNAQYQSNFLNTWLESAFSCLHTQVSTTRRSAGIPSIITAIIAVLPKSEFEKTINKLLQITRNEINSNVDQEQLPQVHALNSLKEIVKSVTTSSKVDAHISACLEVVGQCLNSPAWAIRNSALILLRSLIDNLVGTSGKITDFESGWDGMSVKIQYEKFPALPRIILQLLQGGEGDLFSKDSENHTVLPALSIIRRAGSPPEYRDHFRRLLYKLLGSKTWHLRDQAARTFLVLLEQGTVFETLRNLIENPGKVVNEQHGSILTAKIILLERINITMCELSKLSDLYGLILDSQYRTCNPFVQNEFAELANAILMLILAHPDLKDEHQRRELILRLSKDTQPLFGFDSLYKDEPSTVSDFLSQFSVCFRGHLRQKLLSVTILNDESAIFSVMRQAQDLGSDLFMSILDSVLPIFELNTSEEAFRGTVRVLTKVVEKTEDTELICKILDIIPKIFRIFGITFQSDNKLIRKLFQKLEKLVALGPKTPKLLNSYYAFSGLIFSYKLRFPSGSDDRELNAISNWIQGLRKASQVHQEFELRYAVMVAIQTFYKFCPSGNERPDLRGEYSELNFVLMTLLVDDDEEIRRLAASIVSDQENYSLSPSAALDILFKLQITRACSNEKLGWHCIQNILVLDKSQSVYDPADADTLLQSASTHDYSLFAVEEPNLFCDPCLTLDYYSDAFLHVPFISETQLQLYNSGLRSEFSILIEWSSAGFRALQRRYPPAQDMILRNITENEYCTSVALVFLTIRRIIICGLTVRAYWQKNSEPIHNLKKSTVEGNKLVDSWAAHLDIINHGLDIISSQIDIHPSLRRIAVEKI</sequence>
<comment type="caution">
    <text evidence="6">The sequence shown here is derived from an EMBL/GenBank/DDBJ whole genome shotgun (WGS) entry which is preliminary data.</text>
</comment>
<evidence type="ECO:0000259" key="4">
    <source>
        <dbReference type="Pfam" id="PF25150"/>
    </source>
</evidence>
<dbReference type="GO" id="GO:0030488">
    <property type="term" value="P:tRNA methylation"/>
    <property type="evidence" value="ECO:0007669"/>
    <property type="project" value="TreeGrafter"/>
</dbReference>
<dbReference type="InterPro" id="IPR051954">
    <property type="entry name" value="tRNA_methyltransferase_THADA"/>
</dbReference>
<dbReference type="InterPro" id="IPR056842">
    <property type="entry name" value="THADA-like_TPR_C"/>
</dbReference>
<evidence type="ECO:0000256" key="2">
    <source>
        <dbReference type="ARBA" id="ARBA00022694"/>
    </source>
</evidence>
<dbReference type="Pfam" id="PF25150">
    <property type="entry name" value="TPR_Trm732"/>
    <property type="match status" value="1"/>
</dbReference>
<dbReference type="Pfam" id="PF25151">
    <property type="entry name" value="TPR_Trm732_C"/>
    <property type="match status" value="1"/>
</dbReference>
<dbReference type="SUPFAM" id="SSF48371">
    <property type="entry name" value="ARM repeat"/>
    <property type="match status" value="2"/>
</dbReference>
<protein>
    <submittedName>
        <fullName evidence="6">Uncharacterized protein</fullName>
    </submittedName>
</protein>
<evidence type="ECO:0000259" key="3">
    <source>
        <dbReference type="Pfam" id="PF10350"/>
    </source>
</evidence>
<proteinExistence type="inferred from homology"/>
<dbReference type="InterPro" id="IPR056843">
    <property type="entry name" value="THADA-like_TPR"/>
</dbReference>
<feature type="domain" description="DUF2428" evidence="3">
    <location>
        <begin position="719"/>
        <end position="944"/>
    </location>
</feature>
<keyword evidence="2" id="KW-0819">tRNA processing</keyword>
<name>A0A420I511_9PEZI</name>
<evidence type="ECO:0000256" key="1">
    <source>
        <dbReference type="ARBA" id="ARBA00010409"/>
    </source>
</evidence>
<dbReference type="GO" id="GO:0005829">
    <property type="term" value="C:cytosol"/>
    <property type="evidence" value="ECO:0007669"/>
    <property type="project" value="TreeGrafter"/>
</dbReference>
<keyword evidence="7" id="KW-1185">Reference proteome</keyword>
<evidence type="ECO:0000313" key="7">
    <source>
        <dbReference type="Proteomes" id="UP000283383"/>
    </source>
</evidence>
<dbReference type="InterPro" id="IPR016024">
    <property type="entry name" value="ARM-type_fold"/>
</dbReference>
<accession>A0A420I511</accession>
<dbReference type="Proteomes" id="UP000283383">
    <property type="component" value="Unassembled WGS sequence"/>
</dbReference>
<evidence type="ECO:0000313" key="6">
    <source>
        <dbReference type="EMBL" id="RKF64732.1"/>
    </source>
</evidence>
<dbReference type="Pfam" id="PF10350">
    <property type="entry name" value="DUF2428"/>
    <property type="match status" value="1"/>
</dbReference>
<comment type="similarity">
    <text evidence="1">Belongs to the THADA family.</text>
</comment>
<dbReference type="PANTHER" id="PTHR14387">
    <property type="entry name" value="THADA/DEATH RECEPTOR INTERACTING PROTEIN"/>
    <property type="match status" value="1"/>
</dbReference>